<dbReference type="PANTHER" id="PTHR30486">
    <property type="entry name" value="TWITCHING MOTILITY PROTEIN PILT"/>
    <property type="match status" value="1"/>
</dbReference>
<dbReference type="Pfam" id="PF00437">
    <property type="entry name" value="T2SSE"/>
    <property type="match status" value="1"/>
</dbReference>
<dbReference type="CDD" id="cd01130">
    <property type="entry name" value="VirB11-like_ATPase"/>
    <property type="match status" value="1"/>
</dbReference>
<dbReference type="InterPro" id="IPR027417">
    <property type="entry name" value="P-loop_NTPase"/>
</dbReference>
<proteinExistence type="inferred from homology"/>
<sequence length="465" mass="51086">MGRTQVSLYDRLETVRRTQTPTTGARLGDAPARPHAPARASLDPFAAVKAAVHQTLLDTLGPQLYDPNLGQVDLDQRVRQTLQVVIDGQQTPLSAADRTRIAQEVSDEILGHGPLEPYLRDNDVTEVMVNGHENIYVERSGRIYRVDAKFTSEAHLRRTIDKIVGRIGRRVDEASPMVDSRLPDGSRVNAVIPPVALDGSMLTIRKFAADPFTARDLIAFGTISESVAEFLSACVRGRRNIIISGGTGSGKTTTLNVLSSYVSNDERIITIEDAAELQLHQQHVLRLESRPSNIEGRGQIAIRDLVRNSLRMRPDRIIVGEVRDGAALDMLQAMNTGHDGSITTVHANSPRDSLSRLETMVLMAGVELPLRAIRDQVASAVDLVIQQARLRDGSRRVVSIVEVEGMEGDIITLQDIFSFDYKAGRDENGRYLGGLVSTGLRPKFLDVLADQGIVLPQTMFVRGNR</sequence>
<dbReference type="PANTHER" id="PTHR30486:SF15">
    <property type="entry name" value="TYPE II_IV SECRETION SYSTEM ATPASE"/>
    <property type="match status" value="1"/>
</dbReference>
<dbReference type="Gene3D" id="3.30.450.380">
    <property type="match status" value="1"/>
</dbReference>
<dbReference type="SUPFAM" id="SSF52540">
    <property type="entry name" value="P-loop containing nucleoside triphosphate hydrolases"/>
    <property type="match status" value="1"/>
</dbReference>
<evidence type="ECO:0000256" key="1">
    <source>
        <dbReference type="ARBA" id="ARBA00006611"/>
    </source>
</evidence>
<dbReference type="PROSITE" id="PS00662">
    <property type="entry name" value="T2SP_E"/>
    <property type="match status" value="1"/>
</dbReference>
<dbReference type="InterPro" id="IPR001482">
    <property type="entry name" value="T2SS/T4SS_dom"/>
</dbReference>
<dbReference type="GO" id="GO:0016887">
    <property type="term" value="F:ATP hydrolysis activity"/>
    <property type="evidence" value="ECO:0007669"/>
    <property type="project" value="InterPro"/>
</dbReference>
<evidence type="ECO:0000256" key="2">
    <source>
        <dbReference type="SAM" id="MobiDB-lite"/>
    </source>
</evidence>
<organism evidence="4 5">
    <name type="scientific">Candidatus Phosphoribacter hodrii</name>
    <dbReference type="NCBI Taxonomy" id="2953743"/>
    <lineage>
        <taxon>Bacteria</taxon>
        <taxon>Bacillati</taxon>
        <taxon>Actinomycetota</taxon>
        <taxon>Actinomycetes</taxon>
        <taxon>Micrococcales</taxon>
        <taxon>Dermatophilaceae</taxon>
        <taxon>Candidatus Phosphoribacter</taxon>
    </lineage>
</organism>
<protein>
    <submittedName>
        <fullName evidence="4">CpaF family protein</fullName>
    </submittedName>
</protein>
<evidence type="ECO:0000313" key="4">
    <source>
        <dbReference type="EMBL" id="MBK7274561.1"/>
    </source>
</evidence>
<feature type="region of interest" description="Disordered" evidence="2">
    <location>
        <begin position="15"/>
        <end position="37"/>
    </location>
</feature>
<reference evidence="4 5" key="1">
    <citation type="submission" date="2020-10" db="EMBL/GenBank/DDBJ databases">
        <title>Connecting structure to function with the recovery of over 1000 high-quality activated sludge metagenome-assembled genomes encoding full-length rRNA genes using long-read sequencing.</title>
        <authorList>
            <person name="Singleton C.M."/>
            <person name="Petriglieri F."/>
            <person name="Kristensen J.M."/>
            <person name="Kirkegaard R.H."/>
            <person name="Michaelsen T.Y."/>
            <person name="Andersen M.H."/>
            <person name="Karst S.M."/>
            <person name="Dueholm M.S."/>
            <person name="Nielsen P.H."/>
            <person name="Albertsen M."/>
        </authorList>
    </citation>
    <scope>NUCLEOTIDE SEQUENCE [LARGE SCALE GENOMIC DNA]</scope>
    <source>
        <strain evidence="4">Ega_18-Q3-R5-49_MAXAC.001</strain>
    </source>
</reference>
<dbReference type="Gene3D" id="3.40.50.300">
    <property type="entry name" value="P-loop containing nucleotide triphosphate hydrolases"/>
    <property type="match status" value="1"/>
</dbReference>
<dbReference type="InterPro" id="IPR050921">
    <property type="entry name" value="T4SS_GSP_E_ATPase"/>
</dbReference>
<evidence type="ECO:0000313" key="5">
    <source>
        <dbReference type="Proteomes" id="UP000726105"/>
    </source>
</evidence>
<name>A0A935INR7_9MICO</name>
<dbReference type="AlphaFoldDB" id="A0A935INR7"/>
<accession>A0A935INR7</accession>
<evidence type="ECO:0000259" key="3">
    <source>
        <dbReference type="PROSITE" id="PS00662"/>
    </source>
</evidence>
<gene>
    <name evidence="4" type="ORF">IPI13_15880</name>
</gene>
<comment type="caution">
    <text evidence="4">The sequence shown here is derived from an EMBL/GenBank/DDBJ whole genome shotgun (WGS) entry which is preliminary data.</text>
</comment>
<feature type="domain" description="Bacterial type II secretion system protein E" evidence="3">
    <location>
        <begin position="310"/>
        <end position="324"/>
    </location>
</feature>
<comment type="similarity">
    <text evidence="1">Belongs to the GSP E family.</text>
</comment>
<dbReference type="Proteomes" id="UP000726105">
    <property type="component" value="Unassembled WGS sequence"/>
</dbReference>
<dbReference type="EMBL" id="JADJIB010000009">
    <property type="protein sequence ID" value="MBK7274561.1"/>
    <property type="molecule type" value="Genomic_DNA"/>
</dbReference>